<evidence type="ECO:0000313" key="1">
    <source>
        <dbReference type="EMBL" id="KAK8033714.1"/>
    </source>
</evidence>
<name>A0ABR1SHG0_9PEZI</name>
<dbReference type="Proteomes" id="UP001396898">
    <property type="component" value="Unassembled WGS sequence"/>
</dbReference>
<dbReference type="EMBL" id="JAQQWI010000006">
    <property type="protein sequence ID" value="KAK8033714.1"/>
    <property type="molecule type" value="Genomic_DNA"/>
</dbReference>
<reference evidence="1 2" key="1">
    <citation type="submission" date="2023-01" db="EMBL/GenBank/DDBJ databases">
        <title>Analysis of 21 Apiospora genomes using comparative genomics revels a genus with tremendous synthesis potential of carbohydrate active enzymes and secondary metabolites.</title>
        <authorList>
            <person name="Sorensen T."/>
        </authorList>
    </citation>
    <scope>NUCLEOTIDE SEQUENCE [LARGE SCALE GENOMIC DNA]</scope>
    <source>
        <strain evidence="1 2">CBS 20057</strain>
    </source>
</reference>
<sequence length="99" mass="10463">MGLCYIAVALVERFSIQVAPGYNPITMRRDLQTQITAQPVLNHVLCKMGLQRERAMVGGVAACGQVPVEYGVLAFGTCPIGTAIPDVPAPLPLLSASPE</sequence>
<organism evidence="1 2">
    <name type="scientific">Apiospora marii</name>
    <dbReference type="NCBI Taxonomy" id="335849"/>
    <lineage>
        <taxon>Eukaryota</taxon>
        <taxon>Fungi</taxon>
        <taxon>Dikarya</taxon>
        <taxon>Ascomycota</taxon>
        <taxon>Pezizomycotina</taxon>
        <taxon>Sordariomycetes</taxon>
        <taxon>Xylariomycetidae</taxon>
        <taxon>Amphisphaeriales</taxon>
        <taxon>Apiosporaceae</taxon>
        <taxon>Apiospora</taxon>
    </lineage>
</organism>
<accession>A0ABR1SHG0</accession>
<gene>
    <name evidence="1" type="ORF">PG991_003112</name>
</gene>
<comment type="caution">
    <text evidence="1">The sequence shown here is derived from an EMBL/GenBank/DDBJ whole genome shotgun (WGS) entry which is preliminary data.</text>
</comment>
<evidence type="ECO:0000313" key="2">
    <source>
        <dbReference type="Proteomes" id="UP001396898"/>
    </source>
</evidence>
<protein>
    <submittedName>
        <fullName evidence="1">Cytochrome P450</fullName>
    </submittedName>
</protein>
<keyword evidence="2" id="KW-1185">Reference proteome</keyword>
<proteinExistence type="predicted"/>